<keyword evidence="2" id="KW-1185">Reference proteome</keyword>
<proteinExistence type="predicted"/>
<protein>
    <submittedName>
        <fullName evidence="1">Uncharacterized protein</fullName>
    </submittedName>
</protein>
<dbReference type="EMBL" id="JAUCMV010000005">
    <property type="protein sequence ID" value="KAK0397002.1"/>
    <property type="molecule type" value="Genomic_DNA"/>
</dbReference>
<dbReference type="Proteomes" id="UP001175271">
    <property type="component" value="Unassembled WGS sequence"/>
</dbReference>
<gene>
    <name evidence="1" type="ORF">QR680_001936</name>
</gene>
<comment type="caution">
    <text evidence="1">The sequence shown here is derived from an EMBL/GenBank/DDBJ whole genome shotgun (WGS) entry which is preliminary data.</text>
</comment>
<sequence length="73" mass="8294">MRFSSLQEIAILVRLKAEYLMSGRNECYLGTNSQKANVNRKHEAAHSSQVPFNCNNLKRLDSAWLNGDITNII</sequence>
<evidence type="ECO:0000313" key="2">
    <source>
        <dbReference type="Proteomes" id="UP001175271"/>
    </source>
</evidence>
<accession>A0AA39H3D1</accession>
<organism evidence="1 2">
    <name type="scientific">Steinernema hermaphroditum</name>
    <dbReference type="NCBI Taxonomy" id="289476"/>
    <lineage>
        <taxon>Eukaryota</taxon>
        <taxon>Metazoa</taxon>
        <taxon>Ecdysozoa</taxon>
        <taxon>Nematoda</taxon>
        <taxon>Chromadorea</taxon>
        <taxon>Rhabditida</taxon>
        <taxon>Tylenchina</taxon>
        <taxon>Panagrolaimomorpha</taxon>
        <taxon>Strongyloidoidea</taxon>
        <taxon>Steinernematidae</taxon>
        <taxon>Steinernema</taxon>
    </lineage>
</organism>
<dbReference type="AlphaFoldDB" id="A0AA39H3D1"/>
<name>A0AA39H3D1_9BILA</name>
<reference evidence="1" key="1">
    <citation type="submission" date="2023-06" db="EMBL/GenBank/DDBJ databases">
        <title>Genomic analysis of the entomopathogenic nematode Steinernema hermaphroditum.</title>
        <authorList>
            <person name="Schwarz E.M."/>
            <person name="Heppert J.K."/>
            <person name="Baniya A."/>
            <person name="Schwartz H.T."/>
            <person name="Tan C.-H."/>
            <person name="Antoshechkin I."/>
            <person name="Sternberg P.W."/>
            <person name="Goodrich-Blair H."/>
            <person name="Dillman A.R."/>
        </authorList>
    </citation>
    <scope>NUCLEOTIDE SEQUENCE</scope>
    <source>
        <strain evidence="1">PS9179</strain>
        <tissue evidence="1">Whole animal</tissue>
    </source>
</reference>
<evidence type="ECO:0000313" key="1">
    <source>
        <dbReference type="EMBL" id="KAK0397002.1"/>
    </source>
</evidence>